<reference evidence="1 2" key="1">
    <citation type="submission" date="2013-08" db="EMBL/GenBank/DDBJ databases">
        <title>The genome sequence of Knoellia aerolata.</title>
        <authorList>
            <person name="Zhu W."/>
            <person name="Wang G."/>
        </authorList>
    </citation>
    <scope>NUCLEOTIDE SEQUENCE [LARGE SCALE GENOMIC DNA]</scope>
    <source>
        <strain evidence="1 2">DSM 18566</strain>
    </source>
</reference>
<proteinExistence type="predicted"/>
<evidence type="ECO:0000313" key="2">
    <source>
        <dbReference type="Proteomes" id="UP000030013"/>
    </source>
</evidence>
<organism evidence="1 2">
    <name type="scientific">Knoellia aerolata DSM 18566</name>
    <dbReference type="NCBI Taxonomy" id="1385519"/>
    <lineage>
        <taxon>Bacteria</taxon>
        <taxon>Bacillati</taxon>
        <taxon>Actinomycetota</taxon>
        <taxon>Actinomycetes</taxon>
        <taxon>Micrococcales</taxon>
        <taxon>Intrasporangiaceae</taxon>
        <taxon>Knoellia</taxon>
    </lineage>
</organism>
<dbReference type="InterPro" id="IPR045926">
    <property type="entry name" value="DUF6345"/>
</dbReference>
<dbReference type="Pfam" id="PF19872">
    <property type="entry name" value="DUF6345"/>
    <property type="match status" value="1"/>
</dbReference>
<name>A0A0A0JYL9_9MICO</name>
<dbReference type="OrthoDB" id="135768at2"/>
<dbReference type="AlphaFoldDB" id="A0A0A0JYL9"/>
<gene>
    <name evidence="1" type="ORF">N801_08860</name>
</gene>
<comment type="caution">
    <text evidence="1">The sequence shown here is derived from an EMBL/GenBank/DDBJ whole genome shotgun (WGS) entry which is preliminary data.</text>
</comment>
<dbReference type="STRING" id="1385519.N801_08860"/>
<sequence>MAKYVGSWWIRDNIDGRRLEAEGFASTLGGLAEFDWTQNHGESDVKESDFVTTASTTQRSDQVDAMQMSSHGWQDGFLVWGGSVDTSEAVDFGKNDLEVFATHACDLLHHGSDNSVGRWIPAFSRLHYMLGFHNSSYSGGGQNARGTWFAMYAAWFFYGPLSWLFKIDLPVREAWAEANEIVEGSNVQWAYLRAEAPGAPTYNERLRAAETPDPVSNRSFWTARGTC</sequence>
<dbReference type="RefSeq" id="WP_035937037.1">
    <property type="nucleotide sequence ID" value="NZ_AVPL01000022.1"/>
</dbReference>
<keyword evidence="2" id="KW-1185">Reference proteome</keyword>
<protein>
    <submittedName>
        <fullName evidence="1">Uncharacterized protein</fullName>
    </submittedName>
</protein>
<accession>A0A0A0JYL9</accession>
<dbReference type="EMBL" id="AVPL01000022">
    <property type="protein sequence ID" value="KGN41182.1"/>
    <property type="molecule type" value="Genomic_DNA"/>
</dbReference>
<dbReference type="eggNOG" id="ENOG5030Q3R">
    <property type="taxonomic scope" value="Bacteria"/>
</dbReference>
<evidence type="ECO:0000313" key="1">
    <source>
        <dbReference type="EMBL" id="KGN41182.1"/>
    </source>
</evidence>
<dbReference type="Proteomes" id="UP000030013">
    <property type="component" value="Unassembled WGS sequence"/>
</dbReference>